<name>A0ABY6P6N0_9NOCA</name>
<dbReference type="RefSeq" id="WP_265385040.1">
    <property type="nucleotide sequence ID" value="NZ_CP110617.1"/>
</dbReference>
<keyword evidence="2" id="KW-1185">Reference proteome</keyword>
<dbReference type="EMBL" id="CP110617">
    <property type="protein sequence ID" value="UZJ26936.1"/>
    <property type="molecule type" value="Genomic_DNA"/>
</dbReference>
<geneLocation type="plasmid" evidence="1 2">
    <name>unnamed2</name>
</geneLocation>
<sequence length="131" mass="14376">MGHPIMFGDDDPVLARVRQLALDFPGSAEKISHGRPTFFTTKVFAYYGGSVKVDGVWVEHHQLLLVLPDANERAALVADSRTYVPGYLGSHGWIGVDLTADRAAWPQVRELIDASYRNTAAKRLIAELDAG</sequence>
<organism evidence="1 2">
    <name type="scientific">Rhodococcus antarcticus</name>
    <dbReference type="NCBI Taxonomy" id="2987751"/>
    <lineage>
        <taxon>Bacteria</taxon>
        <taxon>Bacillati</taxon>
        <taxon>Actinomycetota</taxon>
        <taxon>Actinomycetes</taxon>
        <taxon>Mycobacteriales</taxon>
        <taxon>Nocardiaceae</taxon>
        <taxon>Rhodococcus</taxon>
    </lineage>
</organism>
<dbReference type="Proteomes" id="UP001164965">
    <property type="component" value="Plasmid unnamed2"/>
</dbReference>
<gene>
    <name evidence="1" type="ORF">RHODO2019_18785</name>
</gene>
<proteinExistence type="predicted"/>
<accession>A0ABY6P6N0</accession>
<dbReference type="InterPro" id="IPR038056">
    <property type="entry name" value="YjbR-like_sf"/>
</dbReference>
<keyword evidence="1" id="KW-0614">Plasmid</keyword>
<keyword evidence="1" id="KW-0238">DNA-binding</keyword>
<protein>
    <submittedName>
        <fullName evidence="1">MmcQ/YjbR family DNA-binding protein</fullName>
    </submittedName>
</protein>
<reference evidence="1" key="1">
    <citation type="submission" date="2022-10" db="EMBL/GenBank/DDBJ databases">
        <title>Rhodococcus sp.75.</title>
        <authorList>
            <person name="Sun M."/>
        </authorList>
    </citation>
    <scope>NUCLEOTIDE SEQUENCE</scope>
    <source>
        <strain evidence="1">75</strain>
        <plasmid evidence="1">unnamed2</plasmid>
    </source>
</reference>
<dbReference type="Pfam" id="PF04237">
    <property type="entry name" value="YjbR"/>
    <property type="match status" value="1"/>
</dbReference>
<dbReference type="SUPFAM" id="SSF142906">
    <property type="entry name" value="YjbR-like"/>
    <property type="match status" value="1"/>
</dbReference>
<dbReference type="InterPro" id="IPR058532">
    <property type="entry name" value="YjbR/MT2646/Rv2570-like"/>
</dbReference>
<dbReference type="GO" id="GO:0003677">
    <property type="term" value="F:DNA binding"/>
    <property type="evidence" value="ECO:0007669"/>
    <property type="project" value="UniProtKB-KW"/>
</dbReference>
<evidence type="ECO:0000313" key="2">
    <source>
        <dbReference type="Proteomes" id="UP001164965"/>
    </source>
</evidence>
<evidence type="ECO:0000313" key="1">
    <source>
        <dbReference type="EMBL" id="UZJ26936.1"/>
    </source>
</evidence>
<dbReference type="Gene3D" id="3.90.1150.30">
    <property type="match status" value="1"/>
</dbReference>